<proteinExistence type="predicted"/>
<dbReference type="AlphaFoldDB" id="A0A0P7Y388"/>
<comment type="caution">
    <text evidence="1">The sequence shown here is derived from an EMBL/GenBank/DDBJ whole genome shotgun (WGS) entry which is preliminary data.</text>
</comment>
<dbReference type="STRING" id="1305737.GCA_000526355_02080"/>
<feature type="non-terminal residue" evidence="1">
    <location>
        <position position="1"/>
    </location>
</feature>
<sequence>PGTEVSLSHMVDMTLTCPEGGSNGTIPHLRDYYYFICEDGGWCCPMDGFNPPPTCNNPPRMAP</sequence>
<dbReference type="PATRIC" id="fig|1305737.6.peg.412"/>
<reference evidence="1 2" key="1">
    <citation type="submission" date="2015-09" db="EMBL/GenBank/DDBJ databases">
        <title>Identification and resolution of microdiversity through metagenomic sequencing of parallel consortia.</title>
        <authorList>
            <person name="Nelson W.C."/>
            <person name="Romine M.F."/>
            <person name="Lindemann S.R."/>
        </authorList>
    </citation>
    <scope>NUCLEOTIDE SEQUENCE [LARGE SCALE GENOMIC DNA]</scope>
    <source>
        <strain evidence="1">HL-49</strain>
    </source>
</reference>
<evidence type="ECO:0000313" key="2">
    <source>
        <dbReference type="Proteomes" id="UP000050421"/>
    </source>
</evidence>
<gene>
    <name evidence="1" type="ORF">HLUCCX10_15480</name>
</gene>
<accession>A0A0P7Y388</accession>
<dbReference type="EMBL" id="LJXT01000126">
    <property type="protein sequence ID" value="KPQ10918.1"/>
    <property type="molecule type" value="Genomic_DNA"/>
</dbReference>
<organism evidence="1 2">
    <name type="scientific">Algoriphagus marincola HL-49</name>
    <dbReference type="NCBI Taxonomy" id="1305737"/>
    <lineage>
        <taxon>Bacteria</taxon>
        <taxon>Pseudomonadati</taxon>
        <taxon>Bacteroidota</taxon>
        <taxon>Cytophagia</taxon>
        <taxon>Cytophagales</taxon>
        <taxon>Cyclobacteriaceae</taxon>
        <taxon>Algoriphagus</taxon>
    </lineage>
</organism>
<evidence type="ECO:0000313" key="1">
    <source>
        <dbReference type="EMBL" id="KPQ10918.1"/>
    </source>
</evidence>
<protein>
    <submittedName>
        <fullName evidence="1">Uncharacterized protein</fullName>
    </submittedName>
</protein>
<name>A0A0P7Y388_9BACT</name>
<dbReference type="Proteomes" id="UP000050421">
    <property type="component" value="Unassembled WGS sequence"/>
</dbReference>